<feature type="transmembrane region" description="Helical" evidence="2">
    <location>
        <begin position="79"/>
        <end position="112"/>
    </location>
</feature>
<evidence type="ECO:0000313" key="4">
    <source>
        <dbReference type="Proteomes" id="UP001596201"/>
    </source>
</evidence>
<accession>A0ABD5REB9</accession>
<dbReference type="EMBL" id="JBHSKX010000002">
    <property type="protein sequence ID" value="MFC5368370.1"/>
    <property type="molecule type" value="Genomic_DNA"/>
</dbReference>
<feature type="transmembrane region" description="Helical" evidence="2">
    <location>
        <begin position="6"/>
        <end position="36"/>
    </location>
</feature>
<keyword evidence="2" id="KW-1133">Transmembrane helix</keyword>
<proteinExistence type="predicted"/>
<dbReference type="AlphaFoldDB" id="A0ABD5REB9"/>
<keyword evidence="2" id="KW-0812">Transmembrane</keyword>
<sequence>MASNRLVNALVGAVVTVVTSFVPLSPVLGGGVAGYLQRGDTREGATVGAISGLLVAIPLAILGTLVAALFTIVPEGGGGGLLFAFVFLAILLVSSVYSVAFSALGGVLGAYLAREYRGDEDDEFGERSVGGDVGGENGDAVDATSSTVK</sequence>
<feature type="region of interest" description="Disordered" evidence="1">
    <location>
        <begin position="120"/>
        <end position="149"/>
    </location>
</feature>
<dbReference type="RefSeq" id="WP_227230648.1">
    <property type="nucleotide sequence ID" value="NZ_JAJCVJ010000002.1"/>
</dbReference>
<feature type="transmembrane region" description="Helical" evidence="2">
    <location>
        <begin position="48"/>
        <end position="73"/>
    </location>
</feature>
<evidence type="ECO:0000313" key="3">
    <source>
        <dbReference type="EMBL" id="MFC5368370.1"/>
    </source>
</evidence>
<dbReference type="Proteomes" id="UP001596201">
    <property type="component" value="Unassembled WGS sequence"/>
</dbReference>
<evidence type="ECO:0000256" key="1">
    <source>
        <dbReference type="SAM" id="MobiDB-lite"/>
    </source>
</evidence>
<keyword evidence="2" id="KW-0472">Membrane</keyword>
<name>A0ABD5REB9_9EURY</name>
<comment type="caution">
    <text evidence="3">The sequence shown here is derived from an EMBL/GenBank/DDBJ whole genome shotgun (WGS) entry which is preliminary data.</text>
</comment>
<evidence type="ECO:0000256" key="2">
    <source>
        <dbReference type="SAM" id="Phobius"/>
    </source>
</evidence>
<organism evidence="3 4">
    <name type="scientific">Salinirubrum litoreum</name>
    <dbReference type="NCBI Taxonomy" id="1126234"/>
    <lineage>
        <taxon>Archaea</taxon>
        <taxon>Methanobacteriati</taxon>
        <taxon>Methanobacteriota</taxon>
        <taxon>Stenosarchaea group</taxon>
        <taxon>Halobacteria</taxon>
        <taxon>Halobacteriales</taxon>
        <taxon>Haloferacaceae</taxon>
        <taxon>Salinirubrum</taxon>
    </lineage>
</organism>
<gene>
    <name evidence="3" type="ORF">ACFPJ5_15680</name>
</gene>
<reference evidence="3 4" key="1">
    <citation type="journal article" date="2019" name="Int. J. Syst. Evol. Microbiol.">
        <title>The Global Catalogue of Microorganisms (GCM) 10K type strain sequencing project: providing services to taxonomists for standard genome sequencing and annotation.</title>
        <authorList>
            <consortium name="The Broad Institute Genomics Platform"/>
            <consortium name="The Broad Institute Genome Sequencing Center for Infectious Disease"/>
            <person name="Wu L."/>
            <person name="Ma J."/>
        </authorList>
    </citation>
    <scope>NUCLEOTIDE SEQUENCE [LARGE SCALE GENOMIC DNA]</scope>
    <source>
        <strain evidence="3 4">CGMCC 1.12237</strain>
    </source>
</reference>
<keyword evidence="4" id="KW-1185">Reference proteome</keyword>
<dbReference type="InterPro" id="IPR040493">
    <property type="entry name" value="DUF5518"/>
</dbReference>
<protein>
    <submittedName>
        <fullName evidence="3">DUF5518 domain-containing protein</fullName>
    </submittedName>
</protein>
<dbReference type="Pfam" id="PF17647">
    <property type="entry name" value="DUF5518"/>
    <property type="match status" value="1"/>
</dbReference>